<feature type="compositionally biased region" description="Basic and acidic residues" evidence="1">
    <location>
        <begin position="104"/>
        <end position="120"/>
    </location>
</feature>
<keyword evidence="2" id="KW-0472">Membrane</keyword>
<feature type="compositionally biased region" description="Polar residues" evidence="1">
    <location>
        <begin position="267"/>
        <end position="290"/>
    </location>
</feature>
<feature type="compositionally biased region" description="Acidic residues" evidence="1">
    <location>
        <begin position="400"/>
        <end position="412"/>
    </location>
</feature>
<reference evidence="3 4" key="1">
    <citation type="journal article" date="2020" name="bioRxiv">
        <title>Whole genome comparisons of ergot fungi reveals the divergence and evolution of species within the genus Claviceps are the result of varying mechanisms driving genome evolution and host range expansion.</title>
        <authorList>
            <person name="Wyka S.A."/>
            <person name="Mondo S.J."/>
            <person name="Liu M."/>
            <person name="Dettman J."/>
            <person name="Nalam V."/>
            <person name="Broders K.D."/>
        </authorList>
    </citation>
    <scope>NUCLEOTIDE SEQUENCE [LARGE SCALE GENOMIC DNA]</scope>
    <source>
        <strain evidence="3 4">Clav52</strain>
    </source>
</reference>
<sequence>MSRMTESEMNYLYTIGGYAAVFGVGYAAYRISTRKENKRTPNNPPKGVKAKSAQPEPRKEDRKKKQRLENFASEAQEAAKAKANVAEDAARPRPAVDDTSDDGVDNREFARQLAKAKEGTKFASKAEGSKRREKSVKQSRANKINNAPVDVVKPSDASAHADADDDQSPTDSPEIRAADVAGVSDMLEPAPAGPSVLRITDADKVKEKKSKATKAPEKTETKKQRQNRKKAEAAKEAREEAEKARKALEEKQRRAARIAEGRPAKDGSQSMATNGANIWTNGAPNETQVKPFSHDEILHQPLDTQEQAAVSTASPSEQSAAAKPKNTWMSSLPSEEEQIEMLKDEGDWSTVPTKASKKAKKSIESVEDAGKRPAAQPQQAAKIGASQSFGSFSALKDDATTEEAEEEEEWDV</sequence>
<evidence type="ECO:0000256" key="2">
    <source>
        <dbReference type="SAM" id="Phobius"/>
    </source>
</evidence>
<keyword evidence="2" id="KW-0812">Transmembrane</keyword>
<dbReference type="Proteomes" id="UP000707071">
    <property type="component" value="Unassembled WGS sequence"/>
</dbReference>
<evidence type="ECO:0000256" key="1">
    <source>
        <dbReference type="SAM" id="MobiDB-lite"/>
    </source>
</evidence>
<dbReference type="EMBL" id="SRRH01000163">
    <property type="protein sequence ID" value="KAG6296786.1"/>
    <property type="molecule type" value="Genomic_DNA"/>
</dbReference>
<feature type="compositionally biased region" description="Basic and acidic residues" evidence="1">
    <location>
        <begin position="214"/>
        <end position="265"/>
    </location>
</feature>
<feature type="compositionally biased region" description="Basic and acidic residues" evidence="1">
    <location>
        <begin position="361"/>
        <end position="371"/>
    </location>
</feature>
<feature type="region of interest" description="Disordered" evidence="1">
    <location>
        <begin position="33"/>
        <end position="412"/>
    </location>
</feature>
<organism evidence="3 4">
    <name type="scientific">Claviceps aff. purpurea</name>
    <dbReference type="NCBI Taxonomy" id="1967640"/>
    <lineage>
        <taxon>Eukaryota</taxon>
        <taxon>Fungi</taxon>
        <taxon>Dikarya</taxon>
        <taxon>Ascomycota</taxon>
        <taxon>Pezizomycotina</taxon>
        <taxon>Sordariomycetes</taxon>
        <taxon>Hypocreomycetidae</taxon>
        <taxon>Hypocreales</taxon>
        <taxon>Clavicipitaceae</taxon>
        <taxon>Claviceps</taxon>
    </lineage>
</organism>
<dbReference type="AlphaFoldDB" id="A0A9P7QJQ4"/>
<protein>
    <submittedName>
        <fullName evidence="3">Uncharacterized protein</fullName>
    </submittedName>
</protein>
<feature type="compositionally biased region" description="Low complexity" evidence="1">
    <location>
        <begin position="72"/>
        <end position="87"/>
    </location>
</feature>
<accession>A0A9P7QJQ4</accession>
<feature type="compositionally biased region" description="Polar residues" evidence="1">
    <location>
        <begin position="302"/>
        <end position="319"/>
    </location>
</feature>
<proteinExistence type="predicted"/>
<gene>
    <name evidence="3" type="ORF">E4U09_001639</name>
</gene>
<feature type="transmembrane region" description="Helical" evidence="2">
    <location>
        <begin position="12"/>
        <end position="29"/>
    </location>
</feature>
<keyword evidence="4" id="KW-1185">Reference proteome</keyword>
<evidence type="ECO:0000313" key="4">
    <source>
        <dbReference type="Proteomes" id="UP000707071"/>
    </source>
</evidence>
<evidence type="ECO:0000313" key="3">
    <source>
        <dbReference type="EMBL" id="KAG6296786.1"/>
    </source>
</evidence>
<comment type="caution">
    <text evidence="3">The sequence shown here is derived from an EMBL/GenBank/DDBJ whole genome shotgun (WGS) entry which is preliminary data.</text>
</comment>
<keyword evidence="2" id="KW-1133">Transmembrane helix</keyword>
<name>A0A9P7QJQ4_9HYPO</name>